<comment type="caution">
    <text evidence="2">The sequence shown here is derived from an EMBL/GenBank/DDBJ whole genome shotgun (WGS) entry which is preliminary data.</text>
</comment>
<organism evidence="2 3">
    <name type="scientific">Chlorella vulgaris</name>
    <name type="common">Green alga</name>
    <dbReference type="NCBI Taxonomy" id="3077"/>
    <lineage>
        <taxon>Eukaryota</taxon>
        <taxon>Viridiplantae</taxon>
        <taxon>Chlorophyta</taxon>
        <taxon>core chlorophytes</taxon>
        <taxon>Trebouxiophyceae</taxon>
        <taxon>Chlorellales</taxon>
        <taxon>Chlorellaceae</taxon>
        <taxon>Chlorella clade</taxon>
        <taxon>Chlorella</taxon>
    </lineage>
</organism>
<feature type="region of interest" description="Disordered" evidence="1">
    <location>
        <begin position="1"/>
        <end position="20"/>
    </location>
</feature>
<protein>
    <submittedName>
        <fullName evidence="2">Uncharacterized protein</fullName>
    </submittedName>
</protein>
<dbReference type="AlphaFoldDB" id="A0A9D4YYL1"/>
<gene>
    <name evidence="2" type="ORF">D9Q98_003971</name>
</gene>
<accession>A0A9D4YYL1</accession>
<name>A0A9D4YYL1_CHLVU</name>
<reference evidence="2" key="2">
    <citation type="submission" date="2020-11" db="EMBL/GenBank/DDBJ databases">
        <authorList>
            <person name="Cecchin M."/>
            <person name="Marcolungo L."/>
            <person name="Rossato M."/>
            <person name="Girolomoni L."/>
            <person name="Cosentino E."/>
            <person name="Cuine S."/>
            <person name="Li-Beisson Y."/>
            <person name="Delledonne M."/>
            <person name="Ballottari M."/>
        </authorList>
    </citation>
    <scope>NUCLEOTIDE SEQUENCE</scope>
    <source>
        <strain evidence="2">211/11P</strain>
        <tissue evidence="2">Whole cell</tissue>
    </source>
</reference>
<dbReference type="EMBL" id="SIDB01000005">
    <property type="protein sequence ID" value="KAI3432417.1"/>
    <property type="molecule type" value="Genomic_DNA"/>
</dbReference>
<evidence type="ECO:0000313" key="2">
    <source>
        <dbReference type="EMBL" id="KAI3432417.1"/>
    </source>
</evidence>
<keyword evidence="3" id="KW-1185">Reference proteome</keyword>
<evidence type="ECO:0000256" key="1">
    <source>
        <dbReference type="SAM" id="MobiDB-lite"/>
    </source>
</evidence>
<reference evidence="2" key="1">
    <citation type="journal article" date="2019" name="Plant J.">
        <title>Chlorella vulgaris genome assembly and annotation reveals the molecular basis for metabolic acclimation to high light conditions.</title>
        <authorList>
            <person name="Cecchin M."/>
            <person name="Marcolungo L."/>
            <person name="Rossato M."/>
            <person name="Girolomoni L."/>
            <person name="Cosentino E."/>
            <person name="Cuine S."/>
            <person name="Li-Beisson Y."/>
            <person name="Delledonne M."/>
            <person name="Ballottari M."/>
        </authorList>
    </citation>
    <scope>NUCLEOTIDE SEQUENCE</scope>
    <source>
        <strain evidence="2">211/11P</strain>
    </source>
</reference>
<proteinExistence type="predicted"/>
<dbReference type="Proteomes" id="UP001055712">
    <property type="component" value="Unassembled WGS sequence"/>
</dbReference>
<sequence>MGVQGEAPRDESARLSSLLGPNRSKAAQYVDRQQRLEATLTARGVCPEVMQSRLHASGREQGTAATELAAVEQKLAQFGRLPADVGLPQRRRRQSGKSKLASGSACGNTWMVLSDV</sequence>
<evidence type="ECO:0000313" key="3">
    <source>
        <dbReference type="Proteomes" id="UP001055712"/>
    </source>
</evidence>